<name>A0A450WK41_9GAMM</name>
<proteinExistence type="predicted"/>
<organism evidence="1">
    <name type="scientific">Candidatus Kentrum sp. LPFa</name>
    <dbReference type="NCBI Taxonomy" id="2126335"/>
    <lineage>
        <taxon>Bacteria</taxon>
        <taxon>Pseudomonadati</taxon>
        <taxon>Pseudomonadota</taxon>
        <taxon>Gammaproteobacteria</taxon>
        <taxon>Candidatus Kentrum</taxon>
    </lineage>
</organism>
<protein>
    <submittedName>
        <fullName evidence="1">Uncharacterized protein</fullName>
    </submittedName>
</protein>
<evidence type="ECO:0000313" key="1">
    <source>
        <dbReference type="EMBL" id="VFK17405.1"/>
    </source>
</evidence>
<sequence>MPLSTFLAELLGARFAGPQPPADLRVLFHAGIKNQLATFASIATISSRPISKARVDIIARITILGGRGITIRDLCTKGSLLAERFEIIEPSNTTIRV</sequence>
<reference evidence="1" key="1">
    <citation type="submission" date="2019-02" db="EMBL/GenBank/DDBJ databases">
        <authorList>
            <person name="Gruber-Vodicka R. H."/>
            <person name="Seah K. B. B."/>
        </authorList>
    </citation>
    <scope>NUCLEOTIDE SEQUENCE</scope>
    <source>
        <strain evidence="1">BECK_S313</strain>
    </source>
</reference>
<gene>
    <name evidence="1" type="ORF">BECKLPF1236B_GA0070989_111611</name>
</gene>
<dbReference type="EMBL" id="CAADFK010000116">
    <property type="protein sequence ID" value="VFK17405.1"/>
    <property type="molecule type" value="Genomic_DNA"/>
</dbReference>
<dbReference type="AlphaFoldDB" id="A0A450WK41"/>
<accession>A0A450WK41</accession>